<evidence type="ECO:0000256" key="6">
    <source>
        <dbReference type="RuleBase" id="RU000661"/>
    </source>
</evidence>
<name>A0A0R2QFX1_9ACTN</name>
<reference evidence="7 8" key="1">
    <citation type="submission" date="2015-10" db="EMBL/GenBank/DDBJ databases">
        <title>Metagenome-Assembled Genomes uncover a global brackish microbiome.</title>
        <authorList>
            <person name="Hugerth L.W."/>
            <person name="Larsson J."/>
            <person name="Alneberg J."/>
            <person name="Lindh M.V."/>
            <person name="Legrand C."/>
            <person name="Pinhassi J."/>
            <person name="Andersson A.F."/>
        </authorList>
    </citation>
    <scope>NUCLEOTIDE SEQUENCE [LARGE SCALE GENOMIC DNA]</scope>
    <source>
        <strain evidence="7">BACL6 MAG-120924-bin43</strain>
    </source>
</reference>
<evidence type="ECO:0000256" key="3">
    <source>
        <dbReference type="ARBA" id="ARBA00023274"/>
    </source>
</evidence>
<dbReference type="Gene3D" id="3.90.1030.10">
    <property type="entry name" value="Ribosomal protein L17"/>
    <property type="match status" value="1"/>
</dbReference>
<dbReference type="PANTHER" id="PTHR14413">
    <property type="entry name" value="RIBOSOMAL PROTEIN L17"/>
    <property type="match status" value="1"/>
</dbReference>
<keyword evidence="3 5" id="KW-0687">Ribonucleoprotein</keyword>
<evidence type="ECO:0000256" key="1">
    <source>
        <dbReference type="ARBA" id="ARBA00008777"/>
    </source>
</evidence>
<evidence type="ECO:0000256" key="5">
    <source>
        <dbReference type="RuleBase" id="RU000660"/>
    </source>
</evidence>
<proteinExistence type="inferred from homology"/>
<dbReference type="GO" id="GO:0022625">
    <property type="term" value="C:cytosolic large ribosomal subunit"/>
    <property type="evidence" value="ECO:0007669"/>
    <property type="project" value="TreeGrafter"/>
</dbReference>
<organism evidence="7 8">
    <name type="scientific">Acidimicrobiia bacterium BACL6 MAG-120924-bin43</name>
    <dbReference type="NCBI Taxonomy" id="1655583"/>
    <lineage>
        <taxon>Bacteria</taxon>
        <taxon>Bacillati</taxon>
        <taxon>Actinomycetota</taxon>
        <taxon>Acidimicrobiia</taxon>
        <taxon>acIV cluster</taxon>
    </lineage>
</organism>
<dbReference type="Proteomes" id="UP000051017">
    <property type="component" value="Unassembled WGS sequence"/>
</dbReference>
<evidence type="ECO:0000256" key="2">
    <source>
        <dbReference type="ARBA" id="ARBA00022980"/>
    </source>
</evidence>
<dbReference type="AlphaFoldDB" id="A0A0R2QFX1"/>
<evidence type="ECO:0000313" key="7">
    <source>
        <dbReference type="EMBL" id="KRO49020.1"/>
    </source>
</evidence>
<dbReference type="EMBL" id="LIBJ01000049">
    <property type="protein sequence ID" value="KRO49020.1"/>
    <property type="molecule type" value="Genomic_DNA"/>
</dbReference>
<keyword evidence="2 5" id="KW-0689">Ribosomal protein</keyword>
<comment type="caution">
    <text evidence="7">The sequence shown here is derived from an EMBL/GenBank/DDBJ whole genome shotgun (WGS) entry which is preliminary data.</text>
</comment>
<dbReference type="GO" id="GO:0006412">
    <property type="term" value="P:translation"/>
    <property type="evidence" value="ECO:0007669"/>
    <property type="project" value="InterPro"/>
</dbReference>
<sequence>MPATPRRSRSFGGSAHHQRLLLANMAASLFAAEGITTTEGKAKALRPIAEKLITKAIKAQGEGPMRVHRIRQIQAYLNDKEMTNKLVNVVAPRYTTRNCGYIRILKLGPRHGDNAPMARIELV</sequence>
<dbReference type="SUPFAM" id="SSF64263">
    <property type="entry name" value="Prokaryotic ribosomal protein L17"/>
    <property type="match status" value="1"/>
</dbReference>
<accession>A0A0R2QFX1</accession>
<protein>
    <recommendedName>
        <fullName evidence="4 6">50S ribosomal protein L17</fullName>
    </recommendedName>
</protein>
<dbReference type="GO" id="GO:0003735">
    <property type="term" value="F:structural constituent of ribosome"/>
    <property type="evidence" value="ECO:0007669"/>
    <property type="project" value="InterPro"/>
</dbReference>
<dbReference type="InterPro" id="IPR036373">
    <property type="entry name" value="Ribosomal_bL17_sf"/>
</dbReference>
<evidence type="ECO:0000256" key="4">
    <source>
        <dbReference type="ARBA" id="ARBA00035494"/>
    </source>
</evidence>
<dbReference type="NCBIfam" id="TIGR00059">
    <property type="entry name" value="L17"/>
    <property type="match status" value="1"/>
</dbReference>
<dbReference type="PANTHER" id="PTHR14413:SF16">
    <property type="entry name" value="LARGE RIBOSOMAL SUBUNIT PROTEIN BL17M"/>
    <property type="match status" value="1"/>
</dbReference>
<comment type="similarity">
    <text evidence="1 5">Belongs to the bacterial ribosomal protein bL17 family.</text>
</comment>
<evidence type="ECO:0000313" key="8">
    <source>
        <dbReference type="Proteomes" id="UP000051017"/>
    </source>
</evidence>
<dbReference type="InterPro" id="IPR000456">
    <property type="entry name" value="Ribosomal_bL17"/>
</dbReference>
<gene>
    <name evidence="7" type="ORF">ABR75_04645</name>
</gene>
<dbReference type="Pfam" id="PF01196">
    <property type="entry name" value="Ribosomal_L17"/>
    <property type="match status" value="1"/>
</dbReference>